<evidence type="ECO:0000313" key="4">
    <source>
        <dbReference type="EMBL" id="AAM04742.1"/>
    </source>
</evidence>
<reference evidence="4 5" key="1">
    <citation type="journal article" date="2002" name="Genome Res.">
        <title>The genome of Methanosarcina acetivorans reveals extensive metabolic and physiological diversity.</title>
        <authorList>
            <person name="Galagan J.E."/>
            <person name="Nusbaum C."/>
            <person name="Roy A."/>
            <person name="Endrizzi M.G."/>
            <person name="Macdonald P."/>
            <person name="FitzHugh W."/>
            <person name="Calvo S."/>
            <person name="Engels R."/>
            <person name="Smirnov S."/>
            <person name="Atnoor D."/>
            <person name="Brown A."/>
            <person name="Allen N."/>
            <person name="Naylor J."/>
            <person name="Stange-Thomann N."/>
            <person name="DeArellano K."/>
            <person name="Johnson R."/>
            <person name="Linton L."/>
            <person name="McEwan P."/>
            <person name="McKernan K."/>
            <person name="Talamas J."/>
            <person name="Tirrell A."/>
            <person name="Ye W."/>
            <person name="Zimmer A."/>
            <person name="Barber R.D."/>
            <person name="Cann I."/>
            <person name="Graham D.E."/>
            <person name="Grahame D.A."/>
            <person name="Guss A."/>
            <person name="Hedderich R."/>
            <person name="Ingram-Smith C."/>
            <person name="Kuettner C.H."/>
            <person name="Krzycki J.A."/>
            <person name="Leigh J.A."/>
            <person name="Li W."/>
            <person name="Liu J."/>
            <person name="Mukhopadhyay B."/>
            <person name="Reeve J.N."/>
            <person name="Smith K."/>
            <person name="Springer T.A."/>
            <person name="Umayam L.A."/>
            <person name="White O."/>
            <person name="White R.H."/>
            <person name="de Macario E.C."/>
            <person name="Ferry J.G."/>
            <person name="Jarrell K.F."/>
            <person name="Jing H."/>
            <person name="Macario A.J.L."/>
            <person name="Paulsen I."/>
            <person name="Pritchett M."/>
            <person name="Sowers K.R."/>
            <person name="Swanson R.V."/>
            <person name="Zinder S.H."/>
            <person name="Lander E."/>
            <person name="Metcalf W.W."/>
            <person name="Birren B."/>
        </authorList>
    </citation>
    <scope>NUCLEOTIDE SEQUENCE [LARGE SCALE GENOMIC DNA]</scope>
    <source>
        <strain evidence="5">ATCC 35395 / DSM 2834 / JCM 12185 / C2A</strain>
    </source>
</reference>
<accession>Q8TR58</accession>
<keyword evidence="5" id="KW-1185">Reference proteome</keyword>
<evidence type="ECO:0000313" key="5">
    <source>
        <dbReference type="Proteomes" id="UP000002487"/>
    </source>
</evidence>
<dbReference type="PROSITE" id="PS50846">
    <property type="entry name" value="HMA_2"/>
    <property type="match status" value="1"/>
</dbReference>
<dbReference type="KEGG" id="mac:MA_1326"/>
<dbReference type="CDD" id="cd00371">
    <property type="entry name" value="HMA"/>
    <property type="match status" value="1"/>
</dbReference>
<protein>
    <submittedName>
        <fullName evidence="4">Mercury ion binding protein</fullName>
    </submittedName>
</protein>
<evidence type="ECO:0000256" key="1">
    <source>
        <dbReference type="ARBA" id="ARBA00022723"/>
    </source>
</evidence>
<dbReference type="SUPFAM" id="SSF55008">
    <property type="entry name" value="HMA, heavy metal-associated domain"/>
    <property type="match status" value="1"/>
</dbReference>
<proteinExistence type="predicted"/>
<feature type="domain" description="HMA" evidence="3">
    <location>
        <begin position="13"/>
        <end position="79"/>
    </location>
</feature>
<dbReference type="GeneID" id="1473214"/>
<evidence type="ECO:0000256" key="2">
    <source>
        <dbReference type="ARBA" id="ARBA00023008"/>
    </source>
</evidence>
<dbReference type="PRINTS" id="PR00946">
    <property type="entry name" value="HGSCAVENGER"/>
</dbReference>
<name>Q8TR58_METAC</name>
<dbReference type="STRING" id="188937.MA_1326"/>
<dbReference type="InterPro" id="IPR006122">
    <property type="entry name" value="HMA_Cu_ion-bd"/>
</dbReference>
<dbReference type="Gene3D" id="3.30.70.100">
    <property type="match status" value="1"/>
</dbReference>
<dbReference type="GO" id="GO:0005507">
    <property type="term" value="F:copper ion binding"/>
    <property type="evidence" value="ECO:0007669"/>
    <property type="project" value="InterPro"/>
</dbReference>
<dbReference type="PhylomeDB" id="Q8TR58"/>
<keyword evidence="2" id="KW-0186">Copper</keyword>
<dbReference type="EMBL" id="AE010299">
    <property type="protein sequence ID" value="AAM04742.1"/>
    <property type="molecule type" value="Genomic_DNA"/>
</dbReference>
<keyword evidence="1" id="KW-0479">Metal-binding</keyword>
<evidence type="ECO:0000259" key="3">
    <source>
        <dbReference type="PROSITE" id="PS50846"/>
    </source>
</evidence>
<sequence>MGSITGKGVFSLVQETIKIEGMECDHCVMRVGRAIASVEGVVEVDVSLEKKEAVVDFEDNRTDSGKIRDAIREAGYEPL</sequence>
<dbReference type="Proteomes" id="UP000002487">
    <property type="component" value="Chromosome"/>
</dbReference>
<dbReference type="InterPro" id="IPR017969">
    <property type="entry name" value="Heavy-metal-associated_CS"/>
</dbReference>
<dbReference type="PROSITE" id="PS01047">
    <property type="entry name" value="HMA_1"/>
    <property type="match status" value="1"/>
</dbReference>
<gene>
    <name evidence="4" type="primary">merP</name>
    <name evidence="4" type="ordered locus">MA_1326</name>
</gene>
<dbReference type="AlphaFoldDB" id="Q8TR58"/>
<dbReference type="FunFam" id="3.30.70.100:FF:000001">
    <property type="entry name" value="ATPase copper transporting beta"/>
    <property type="match status" value="1"/>
</dbReference>
<dbReference type="EnsemblBacteria" id="AAM04742">
    <property type="protein sequence ID" value="AAM04742"/>
    <property type="gene ID" value="MA_1326"/>
</dbReference>
<dbReference type="Pfam" id="PF00403">
    <property type="entry name" value="HMA"/>
    <property type="match status" value="1"/>
</dbReference>
<dbReference type="RefSeq" id="WP_011021344.1">
    <property type="nucleotide sequence ID" value="NC_003552.1"/>
</dbReference>
<dbReference type="HOGENOM" id="CLU_134973_10_4_2"/>
<dbReference type="NCBIfam" id="TIGR00003">
    <property type="entry name" value="copper ion binding protein"/>
    <property type="match status" value="1"/>
</dbReference>
<organism evidence="4 5">
    <name type="scientific">Methanosarcina acetivorans (strain ATCC 35395 / DSM 2834 / JCM 12185 / C2A)</name>
    <dbReference type="NCBI Taxonomy" id="188937"/>
    <lineage>
        <taxon>Archaea</taxon>
        <taxon>Methanobacteriati</taxon>
        <taxon>Methanobacteriota</taxon>
        <taxon>Stenosarchaea group</taxon>
        <taxon>Methanomicrobia</taxon>
        <taxon>Methanosarcinales</taxon>
        <taxon>Methanosarcinaceae</taxon>
        <taxon>Methanosarcina</taxon>
    </lineage>
</organism>
<dbReference type="InParanoid" id="Q8TR58"/>
<dbReference type="InterPro" id="IPR001802">
    <property type="entry name" value="MerP/CopZ"/>
</dbReference>
<dbReference type="InterPro" id="IPR006121">
    <property type="entry name" value="HMA_dom"/>
</dbReference>
<dbReference type="InterPro" id="IPR036163">
    <property type="entry name" value="HMA_dom_sf"/>
</dbReference>